<reference evidence="1 2" key="1">
    <citation type="submission" date="2019-01" db="EMBL/GenBank/DDBJ databases">
        <title>Draft genome sequence of Cellulomonas takizawaensis strain TKZ-21.</title>
        <authorList>
            <person name="Yamamura H."/>
            <person name="Hayashi T."/>
            <person name="Hamada M."/>
            <person name="Serisawa Y."/>
            <person name="Matsuyama K."/>
            <person name="Nakagawa Y."/>
            <person name="Otoguro M."/>
            <person name="Yanagida F."/>
            <person name="Hayakawa M."/>
        </authorList>
    </citation>
    <scope>NUCLEOTIDE SEQUENCE [LARGE SCALE GENOMIC DNA]</scope>
    <source>
        <strain evidence="1 2">NBRC12680</strain>
    </source>
</reference>
<keyword evidence="2" id="KW-1185">Reference proteome</keyword>
<accession>A0A402DLL1</accession>
<dbReference type="EMBL" id="BIMR01000007">
    <property type="protein sequence ID" value="GCE75024.1"/>
    <property type="molecule type" value="Genomic_DNA"/>
</dbReference>
<organism evidence="1 2">
    <name type="scientific">Cellulomonas biazotea</name>
    <dbReference type="NCBI Taxonomy" id="1709"/>
    <lineage>
        <taxon>Bacteria</taxon>
        <taxon>Bacillati</taxon>
        <taxon>Actinomycetota</taxon>
        <taxon>Actinomycetes</taxon>
        <taxon>Micrococcales</taxon>
        <taxon>Cellulomonadaceae</taxon>
        <taxon>Cellulomonas</taxon>
    </lineage>
</organism>
<gene>
    <name evidence="1" type="ORF">CBZ_00800</name>
</gene>
<dbReference type="Proteomes" id="UP000289954">
    <property type="component" value="Unassembled WGS sequence"/>
</dbReference>
<evidence type="ECO:0000313" key="2">
    <source>
        <dbReference type="Proteomes" id="UP000289954"/>
    </source>
</evidence>
<proteinExistence type="predicted"/>
<name>A0A402DLL1_9CELL</name>
<comment type="caution">
    <text evidence="1">The sequence shown here is derived from an EMBL/GenBank/DDBJ whole genome shotgun (WGS) entry which is preliminary data.</text>
</comment>
<dbReference type="AlphaFoldDB" id="A0A402DLL1"/>
<protein>
    <submittedName>
        <fullName evidence="1">Uncharacterized protein</fullName>
    </submittedName>
</protein>
<evidence type="ECO:0000313" key="1">
    <source>
        <dbReference type="EMBL" id="GCE75024.1"/>
    </source>
</evidence>
<sequence>MDFREMHEAARDVRARYAVVATMRSLSAHLAEEAEDSEG</sequence>